<evidence type="ECO:0000256" key="1">
    <source>
        <dbReference type="SAM" id="SignalP"/>
    </source>
</evidence>
<dbReference type="AlphaFoldDB" id="A0A5B2XE97"/>
<dbReference type="SUPFAM" id="SSF50969">
    <property type="entry name" value="YVTN repeat-like/Quinoprotein amine dehydrogenase"/>
    <property type="match status" value="1"/>
</dbReference>
<dbReference type="EMBL" id="VUOB01000026">
    <property type="protein sequence ID" value="KAA2261673.1"/>
    <property type="molecule type" value="Genomic_DNA"/>
</dbReference>
<sequence length="371" mass="37748">MHRSALFRGLGAALAAALAVLGSTAAVPAAASTARPHAAATNPVSVGPNAYGMALGRDGSRAYIAINGSDQAGQTAQVAVVDTATRSVVTTVSLPLRNQWVSEVVVSHDGRRVYVLGGAAVTVLDAATNTAVATYPAPDQPRPAGWYQGSLRSVALSQDDSAIYLGQDGPTAFRQQGNGRVVVLAAATGAAIGTVPIASPYVHGIAFEPDGRTAYVSGNPGGLTHLDVTATPPTVVRTVPQPAGENGSDGIALSPDGRTLYSIVTNSGLIHVIDTGTDTITSNLTFATGFADLRYPTPSPDGGSLYVVDDEVSNPTVLVFDLASGTITDTIDPLIEDVWGLAQAPDGGTLYASGADFQPATGFLSTLPLDR</sequence>
<dbReference type="Proteomes" id="UP000323454">
    <property type="component" value="Unassembled WGS sequence"/>
</dbReference>
<name>A0A5B2XE97_9PSEU</name>
<protein>
    <submittedName>
        <fullName evidence="2">YncE family protein</fullName>
    </submittedName>
</protein>
<dbReference type="InterPro" id="IPR015943">
    <property type="entry name" value="WD40/YVTN_repeat-like_dom_sf"/>
</dbReference>
<dbReference type="Gene3D" id="2.130.10.10">
    <property type="entry name" value="YVTN repeat-like/Quinoprotein amine dehydrogenase"/>
    <property type="match status" value="2"/>
</dbReference>
<organism evidence="2 3">
    <name type="scientific">Solihabitans fulvus</name>
    <dbReference type="NCBI Taxonomy" id="1892852"/>
    <lineage>
        <taxon>Bacteria</taxon>
        <taxon>Bacillati</taxon>
        <taxon>Actinomycetota</taxon>
        <taxon>Actinomycetes</taxon>
        <taxon>Pseudonocardiales</taxon>
        <taxon>Pseudonocardiaceae</taxon>
        <taxon>Solihabitans</taxon>
    </lineage>
</organism>
<dbReference type="InterPro" id="IPR011044">
    <property type="entry name" value="Quino_amine_DH_bsu"/>
</dbReference>
<accession>A0A5B2XE97</accession>
<keyword evidence="1" id="KW-0732">Signal</keyword>
<reference evidence="2 3" key="2">
    <citation type="submission" date="2019-09" db="EMBL/GenBank/DDBJ databases">
        <authorList>
            <person name="Jin C."/>
        </authorList>
    </citation>
    <scope>NUCLEOTIDE SEQUENCE [LARGE SCALE GENOMIC DNA]</scope>
    <source>
        <strain evidence="2 3">AN110305</strain>
    </source>
</reference>
<evidence type="ECO:0000313" key="3">
    <source>
        <dbReference type="Proteomes" id="UP000323454"/>
    </source>
</evidence>
<feature type="signal peptide" evidence="1">
    <location>
        <begin position="1"/>
        <end position="25"/>
    </location>
</feature>
<dbReference type="PANTHER" id="PTHR47197">
    <property type="entry name" value="PROTEIN NIRF"/>
    <property type="match status" value="1"/>
</dbReference>
<keyword evidence="3" id="KW-1185">Reference proteome</keyword>
<dbReference type="OrthoDB" id="3218397at2"/>
<dbReference type="PANTHER" id="PTHR47197:SF3">
    <property type="entry name" value="DIHYDRO-HEME D1 DEHYDROGENASE"/>
    <property type="match status" value="1"/>
</dbReference>
<gene>
    <name evidence="2" type="ORF">F0L68_15595</name>
</gene>
<comment type="caution">
    <text evidence="2">The sequence shown here is derived from an EMBL/GenBank/DDBJ whole genome shotgun (WGS) entry which is preliminary data.</text>
</comment>
<dbReference type="RefSeq" id="WP_149850294.1">
    <property type="nucleotide sequence ID" value="NZ_VUOB01000026.1"/>
</dbReference>
<proteinExistence type="predicted"/>
<reference evidence="2 3" key="1">
    <citation type="submission" date="2019-09" db="EMBL/GenBank/DDBJ databases">
        <title>Goodfellowia gen. nov., a new genus of the Pseudonocardineae related to Actinoalloteichus, containing Goodfellowia coeruleoviolacea gen. nov., comb. nov. gen. nov., comb. nov.</title>
        <authorList>
            <person name="Labeda D."/>
        </authorList>
    </citation>
    <scope>NUCLEOTIDE SEQUENCE [LARGE SCALE GENOMIC DNA]</scope>
    <source>
        <strain evidence="2 3">AN110305</strain>
    </source>
</reference>
<evidence type="ECO:0000313" key="2">
    <source>
        <dbReference type="EMBL" id="KAA2261673.1"/>
    </source>
</evidence>
<dbReference type="InterPro" id="IPR051200">
    <property type="entry name" value="Host-pathogen_enzymatic-act"/>
</dbReference>
<feature type="chain" id="PRO_5039632669" evidence="1">
    <location>
        <begin position="26"/>
        <end position="371"/>
    </location>
</feature>